<dbReference type="InterPro" id="IPR004711">
    <property type="entry name" value="Benzoate_Transporter"/>
</dbReference>
<feature type="transmembrane region" description="Helical" evidence="2">
    <location>
        <begin position="171"/>
        <end position="188"/>
    </location>
</feature>
<feature type="transmembrane region" description="Helical" evidence="2">
    <location>
        <begin position="407"/>
        <end position="428"/>
    </location>
</feature>
<protein>
    <submittedName>
        <fullName evidence="3">Benzoate/H(+) symporter BenE family transporter</fullName>
    </submittedName>
</protein>
<name>A0ABT2H0I1_9MICO</name>
<dbReference type="PANTHER" id="PTHR30199">
    <property type="entry name" value="MFS FAMILY TRANSPORTER, PREDICTED SUBSTRATE BENZOATE"/>
    <property type="match status" value="1"/>
</dbReference>
<dbReference type="Proteomes" id="UP001165586">
    <property type="component" value="Unassembled WGS sequence"/>
</dbReference>
<evidence type="ECO:0000313" key="4">
    <source>
        <dbReference type="Proteomes" id="UP001165586"/>
    </source>
</evidence>
<dbReference type="RefSeq" id="WP_259537854.1">
    <property type="nucleotide sequence ID" value="NZ_JANLCJ010000001.1"/>
</dbReference>
<keyword evidence="2" id="KW-1133">Transmembrane helix</keyword>
<feature type="transmembrane region" description="Helical" evidence="2">
    <location>
        <begin position="365"/>
        <end position="387"/>
    </location>
</feature>
<reference evidence="3" key="1">
    <citation type="submission" date="2022-08" db="EMBL/GenBank/DDBJ databases">
        <authorList>
            <person name="Deng Y."/>
            <person name="Han X.-F."/>
            <person name="Zhang Y.-Q."/>
        </authorList>
    </citation>
    <scope>NUCLEOTIDE SEQUENCE</scope>
    <source>
        <strain evidence="3">CPCC 203386</strain>
    </source>
</reference>
<feature type="transmembrane region" description="Helical" evidence="2">
    <location>
        <begin position="293"/>
        <end position="323"/>
    </location>
</feature>
<keyword evidence="4" id="KW-1185">Reference proteome</keyword>
<feature type="transmembrane region" description="Helical" evidence="2">
    <location>
        <begin position="335"/>
        <end position="358"/>
    </location>
</feature>
<feature type="transmembrane region" description="Helical" evidence="2">
    <location>
        <begin position="257"/>
        <end position="281"/>
    </location>
</feature>
<feature type="transmembrane region" description="Helical" evidence="2">
    <location>
        <begin position="139"/>
        <end position="159"/>
    </location>
</feature>
<dbReference type="Pfam" id="PF03594">
    <property type="entry name" value="BenE"/>
    <property type="match status" value="1"/>
</dbReference>
<gene>
    <name evidence="3" type="ORF">N1032_05075</name>
</gene>
<evidence type="ECO:0000256" key="1">
    <source>
        <dbReference type="SAM" id="MobiDB-lite"/>
    </source>
</evidence>
<feature type="transmembrane region" description="Helical" evidence="2">
    <location>
        <begin position="52"/>
        <end position="77"/>
    </location>
</feature>
<dbReference type="NCBIfam" id="TIGR00843">
    <property type="entry name" value="benE"/>
    <property type="match status" value="1"/>
</dbReference>
<dbReference type="PANTHER" id="PTHR30199:SF0">
    <property type="entry name" value="INNER MEMBRANE PROTEIN YDCO"/>
    <property type="match status" value="1"/>
</dbReference>
<feature type="region of interest" description="Disordered" evidence="1">
    <location>
        <begin position="1"/>
        <end position="46"/>
    </location>
</feature>
<keyword evidence="2" id="KW-0812">Transmembrane</keyword>
<feature type="compositionally biased region" description="Basic residues" evidence="1">
    <location>
        <begin position="1"/>
        <end position="23"/>
    </location>
</feature>
<proteinExistence type="predicted"/>
<comment type="caution">
    <text evidence="3">The sequence shown here is derived from an EMBL/GenBank/DDBJ whole genome shotgun (WGS) entry which is preliminary data.</text>
</comment>
<evidence type="ECO:0000256" key="2">
    <source>
        <dbReference type="SAM" id="Phobius"/>
    </source>
</evidence>
<keyword evidence="2" id="KW-0472">Membrane</keyword>
<organism evidence="3 4">
    <name type="scientific">Herbiconiux daphne</name>
    <dbReference type="NCBI Taxonomy" id="2970914"/>
    <lineage>
        <taxon>Bacteria</taxon>
        <taxon>Bacillati</taxon>
        <taxon>Actinomycetota</taxon>
        <taxon>Actinomycetes</taxon>
        <taxon>Micrococcales</taxon>
        <taxon>Microbacteriaceae</taxon>
        <taxon>Herbiconiux</taxon>
    </lineage>
</organism>
<accession>A0ABT2H0I1</accession>
<sequence length="452" mass="46290">MRPCSRTRRPPSFRARRAARRSRPSTAGRLSAGSTIDRRSTKGGRRAGEGTLIIQPISAGIVSAITGFASSFVLVVAGLRAVGATDAQASSGLLAVCVISGLCCILLAAWFRMPIAFAWSTPGAALLVAAAATTNDFGAATGAFLVCGALIVLCGLWPALGRSITRIPKPLASAMLAGILFPICLAPITAAVEIPLLALPVVLTWLILFRFAPRWAVPAAMAVAAIGIGVTAGSGWLSQASLAPTVTFVLPRFDPLVIVSLGLPLFIVTMAGQNVPGFAVMSTFGYTVPPRPALLASGIGTMAGSFFGGHAVNLAAITAAIMAGPDSHTDRSKRWVASVTAGILYVVFGLAAGAATALISAAPPILIEAVAGLALLGALVTSVASAIEEPAHRIPAIATFLVTASGVTIVSIGSAFWGLLVGGVIMLWSAFPWRRAPRTDLSTPRPEVSDRE</sequence>
<feature type="transmembrane region" description="Helical" evidence="2">
    <location>
        <begin position="89"/>
        <end position="109"/>
    </location>
</feature>
<evidence type="ECO:0000313" key="3">
    <source>
        <dbReference type="EMBL" id="MCS5733109.1"/>
    </source>
</evidence>
<dbReference type="EMBL" id="JANLCJ010000001">
    <property type="protein sequence ID" value="MCS5733109.1"/>
    <property type="molecule type" value="Genomic_DNA"/>
</dbReference>
<feature type="transmembrane region" description="Helical" evidence="2">
    <location>
        <begin position="116"/>
        <end position="133"/>
    </location>
</feature>
<feature type="transmembrane region" description="Helical" evidence="2">
    <location>
        <begin position="219"/>
        <end position="237"/>
    </location>
</feature>